<dbReference type="Pfam" id="PF03450">
    <property type="entry name" value="CO_deh_flav_C"/>
    <property type="match status" value="1"/>
</dbReference>
<accession>A0ABU4HUY2</accession>
<dbReference type="SUPFAM" id="SSF56176">
    <property type="entry name" value="FAD-binding/transporter-associated domain-like"/>
    <property type="match status" value="1"/>
</dbReference>
<evidence type="ECO:0000256" key="3">
    <source>
        <dbReference type="ARBA" id="ARBA00023002"/>
    </source>
</evidence>
<dbReference type="EMBL" id="JAWSTH010000074">
    <property type="protein sequence ID" value="MDW5597086.1"/>
    <property type="molecule type" value="Genomic_DNA"/>
</dbReference>
<reference evidence="6" key="1">
    <citation type="submission" date="2023-07" db="EMBL/GenBank/DDBJ databases">
        <title>Conexibacter stalactiti sp. nov., isolated from stalactites in a lava cave and emended description of the genus Conexibacter.</title>
        <authorList>
            <person name="Lee S.D."/>
        </authorList>
    </citation>
    <scope>NUCLEOTIDE SEQUENCE [LARGE SCALE GENOMIC DNA]</scope>
    <source>
        <strain evidence="6">KCTC 39840</strain>
    </source>
</reference>
<evidence type="ECO:0000313" key="6">
    <source>
        <dbReference type="Proteomes" id="UP001284601"/>
    </source>
</evidence>
<dbReference type="Gene3D" id="3.30.390.50">
    <property type="entry name" value="CO dehydrogenase flavoprotein, C-terminal domain"/>
    <property type="match status" value="1"/>
</dbReference>
<dbReference type="InterPro" id="IPR051312">
    <property type="entry name" value="Diverse_Substr_Oxidored"/>
</dbReference>
<comment type="caution">
    <text evidence="5">The sequence shown here is derived from an EMBL/GenBank/DDBJ whole genome shotgun (WGS) entry which is preliminary data.</text>
</comment>
<dbReference type="Pfam" id="PF00941">
    <property type="entry name" value="FAD_binding_5"/>
    <property type="match status" value="1"/>
</dbReference>
<dbReference type="Gene3D" id="3.30.465.10">
    <property type="match status" value="1"/>
</dbReference>
<dbReference type="InterPro" id="IPR036318">
    <property type="entry name" value="FAD-bd_PCMH-like_sf"/>
</dbReference>
<dbReference type="Gene3D" id="3.30.43.10">
    <property type="entry name" value="Uridine Diphospho-n-acetylenolpyruvylglucosamine Reductase, domain 2"/>
    <property type="match status" value="1"/>
</dbReference>
<evidence type="ECO:0000256" key="2">
    <source>
        <dbReference type="ARBA" id="ARBA00022827"/>
    </source>
</evidence>
<dbReference type="SMART" id="SM01092">
    <property type="entry name" value="CO_deh_flav_C"/>
    <property type="match status" value="1"/>
</dbReference>
<keyword evidence="2" id="KW-0274">FAD</keyword>
<dbReference type="InterPro" id="IPR016166">
    <property type="entry name" value="FAD-bd_PCMH"/>
</dbReference>
<evidence type="ECO:0000256" key="1">
    <source>
        <dbReference type="ARBA" id="ARBA00022630"/>
    </source>
</evidence>
<dbReference type="PANTHER" id="PTHR42659">
    <property type="entry name" value="XANTHINE DEHYDROGENASE SUBUNIT C-RELATED"/>
    <property type="match status" value="1"/>
</dbReference>
<keyword evidence="3" id="KW-0560">Oxidoreductase</keyword>
<proteinExistence type="predicted"/>
<keyword evidence="6" id="KW-1185">Reference proteome</keyword>
<protein>
    <submittedName>
        <fullName evidence="5">Xanthine dehydrogenase family protein subunit M</fullName>
    </submittedName>
</protein>
<dbReference type="RefSeq" id="WP_318599539.1">
    <property type="nucleotide sequence ID" value="NZ_JAWSTH010000074.1"/>
</dbReference>
<evidence type="ECO:0000259" key="4">
    <source>
        <dbReference type="PROSITE" id="PS51387"/>
    </source>
</evidence>
<dbReference type="PROSITE" id="PS51387">
    <property type="entry name" value="FAD_PCMH"/>
    <property type="match status" value="1"/>
</dbReference>
<dbReference type="InterPro" id="IPR016167">
    <property type="entry name" value="FAD-bd_PCMH_sub1"/>
</dbReference>
<organism evidence="5 6">
    <name type="scientific">Conexibacter stalactiti</name>
    <dbReference type="NCBI Taxonomy" id="1940611"/>
    <lineage>
        <taxon>Bacteria</taxon>
        <taxon>Bacillati</taxon>
        <taxon>Actinomycetota</taxon>
        <taxon>Thermoleophilia</taxon>
        <taxon>Solirubrobacterales</taxon>
        <taxon>Conexibacteraceae</taxon>
        <taxon>Conexibacter</taxon>
    </lineage>
</organism>
<gene>
    <name evidence="5" type="ORF">R7226_22260</name>
</gene>
<dbReference type="InterPro" id="IPR016169">
    <property type="entry name" value="FAD-bd_PCMH_sub2"/>
</dbReference>
<dbReference type="Proteomes" id="UP001284601">
    <property type="component" value="Unassembled WGS sequence"/>
</dbReference>
<name>A0ABU4HUY2_9ACTN</name>
<sequence length="285" mass="30517">MKPAPFTYHAPTQLDELLALLSDGEGETRVIAGGQSLVPMMNFRLSTPEVLVDLRRVEALQGLRRLPDGALVVGAGVTQAQLLRDREVAADFPLLAEGIAHIGHPQIRSRGTICGSIAHHDPTAELPAIAIALDARMTIRSTHGSRELAAADFFVSYYETALEQGEMLAEVTFPAPRPRAGWSFRELARRRGDFALVGAVALVEHGASARLVLFGVGDRARRIEPVERLLDGADPRDPGLLAQVPELVAAAIDPLGDVHASADYRRELAGELAVAAIAEAIERAA</sequence>
<dbReference type="SUPFAM" id="SSF55447">
    <property type="entry name" value="CO dehydrogenase flavoprotein C-terminal domain-like"/>
    <property type="match status" value="1"/>
</dbReference>
<dbReference type="PANTHER" id="PTHR42659:SF2">
    <property type="entry name" value="XANTHINE DEHYDROGENASE SUBUNIT C-RELATED"/>
    <property type="match status" value="1"/>
</dbReference>
<dbReference type="InterPro" id="IPR002346">
    <property type="entry name" value="Mopterin_DH_FAD-bd"/>
</dbReference>
<keyword evidence="1" id="KW-0285">Flavoprotein</keyword>
<feature type="domain" description="FAD-binding PCMH-type" evidence="4">
    <location>
        <begin position="1"/>
        <end position="178"/>
    </location>
</feature>
<evidence type="ECO:0000313" key="5">
    <source>
        <dbReference type="EMBL" id="MDW5597086.1"/>
    </source>
</evidence>
<dbReference type="InterPro" id="IPR005107">
    <property type="entry name" value="CO_DH_flav_C"/>
</dbReference>
<dbReference type="InterPro" id="IPR036683">
    <property type="entry name" value="CO_DH_flav_C_dom_sf"/>
</dbReference>